<name>A0A251YLW0_9MICO</name>
<evidence type="ECO:0000313" key="2">
    <source>
        <dbReference type="Proteomes" id="UP000195011"/>
    </source>
</evidence>
<evidence type="ECO:0000313" key="1">
    <source>
        <dbReference type="EMBL" id="OUE25018.1"/>
    </source>
</evidence>
<sequence>MKKAVGQGWATFQKWWNGISGWIRAGITTIVQGSLWEIFAGLRDYFF</sequence>
<comment type="caution">
    <text evidence="1">The sequence shown here is derived from an EMBL/GenBank/DDBJ whole genome shotgun (WGS) entry which is preliminary data.</text>
</comment>
<proteinExistence type="predicted"/>
<dbReference type="Proteomes" id="UP000195011">
    <property type="component" value="Unassembled WGS sequence"/>
</dbReference>
<dbReference type="AlphaFoldDB" id="A0A251YLW0"/>
<accession>A0A251YLW0</accession>
<protein>
    <submittedName>
        <fullName evidence="1">Uncharacterized protein</fullName>
    </submittedName>
</protein>
<organism evidence="1 2">
    <name type="scientific">Clavibacter michiganensis</name>
    <dbReference type="NCBI Taxonomy" id="28447"/>
    <lineage>
        <taxon>Bacteria</taxon>
        <taxon>Bacillati</taxon>
        <taxon>Actinomycetota</taxon>
        <taxon>Actinomycetes</taxon>
        <taxon>Micrococcales</taxon>
        <taxon>Microbacteriaceae</taxon>
        <taxon>Clavibacter</taxon>
    </lineage>
</organism>
<reference evidence="1 2" key="1">
    <citation type="submission" date="2016-08" db="EMBL/GenBank/DDBJ databases">
        <title>Genome sequence of Clavibacter michiganensis spp strain CFBP8017.</title>
        <authorList>
            <person name="Thapa S.P."/>
            <person name="Coaker G."/>
            <person name="Jacques M.-A."/>
        </authorList>
    </citation>
    <scope>NUCLEOTIDE SEQUENCE [LARGE SCALE GENOMIC DNA]</scope>
    <source>
        <strain evidence="1">CFBP8017</strain>
    </source>
</reference>
<gene>
    <name evidence="1" type="ORF">BFL36_05610</name>
</gene>
<dbReference type="EMBL" id="MDJY01000031">
    <property type="protein sequence ID" value="OUE25018.1"/>
    <property type="molecule type" value="Genomic_DNA"/>
</dbReference>